<reference evidence="7 8" key="1">
    <citation type="submission" date="2016-02" db="EMBL/GenBank/DDBJ databases">
        <authorList>
            <person name="Wen L."/>
            <person name="He K."/>
            <person name="Yang H."/>
        </authorList>
    </citation>
    <scope>NUCLEOTIDE SEQUENCE [LARGE SCALE GENOMIC DNA]</scope>
    <source>
        <strain evidence="7 8">DSM 22607</strain>
    </source>
</reference>
<dbReference type="PATRIC" id="fig|626937.4.peg.335"/>
<comment type="similarity">
    <text evidence="5">Belongs to the ABC-2 integral membrane protein family.</text>
</comment>
<comment type="subcellular location">
    <subcellularLocation>
        <location evidence="5">Cell membrane</location>
        <topology evidence="5">Multi-pass membrane protein</topology>
    </subcellularLocation>
    <subcellularLocation>
        <location evidence="1">Membrane</location>
        <topology evidence="1">Multi-pass membrane protein</topology>
    </subcellularLocation>
</comment>
<feature type="domain" description="ABC transmembrane type-2" evidence="6">
    <location>
        <begin position="17"/>
        <end position="282"/>
    </location>
</feature>
<gene>
    <name evidence="7" type="ORF">HMPREF3293_00336</name>
</gene>
<dbReference type="Pfam" id="PF01061">
    <property type="entry name" value="ABC2_membrane"/>
    <property type="match status" value="1"/>
</dbReference>
<feature type="transmembrane region" description="Helical" evidence="5">
    <location>
        <begin position="101"/>
        <end position="124"/>
    </location>
</feature>
<sequence>MWAMTKRNLKVFFRDRSSVFFSLLAVFIIIALYAVFLGDTITGGMEDVEGIDFLMNSWIIAGILAVISMTSTLGAFGIMVEDRAKKIVKDFTVSPIGRGSLAGGYIFCAFAVGVIMSLLALVAGEIFIVASGGEVLSMENMLKVIGGIFLSVLSSSSIVLFIVSFFKSQNAFGTASTVIGTLIGFLTGVYIPIGSLPEAVQGIIRAFPVSYSASFFRTVMTEQPAAVSFAGAPESMVRDFDTALGVKFEFGGEMTTPAACIAVMVITAAAFYALSIWNLSRKKK</sequence>
<dbReference type="PANTHER" id="PTHR43229">
    <property type="entry name" value="NODULATION PROTEIN J"/>
    <property type="match status" value="1"/>
</dbReference>
<feature type="transmembrane region" description="Helical" evidence="5">
    <location>
        <begin position="172"/>
        <end position="193"/>
    </location>
</feature>
<dbReference type="InterPro" id="IPR047817">
    <property type="entry name" value="ABC2_TM_bact-type"/>
</dbReference>
<dbReference type="KEGG" id="cmiu:B1H56_09385"/>
<name>A0A136Q802_9FIRM</name>
<dbReference type="GO" id="GO:0043190">
    <property type="term" value="C:ATP-binding cassette (ABC) transporter complex"/>
    <property type="evidence" value="ECO:0007669"/>
    <property type="project" value="InterPro"/>
</dbReference>
<protein>
    <recommendedName>
        <fullName evidence="5">Transport permease protein</fullName>
    </recommendedName>
</protein>
<dbReference type="EMBL" id="LSZW01000030">
    <property type="protein sequence ID" value="KXK66790.1"/>
    <property type="molecule type" value="Genomic_DNA"/>
</dbReference>
<feature type="transmembrane region" description="Helical" evidence="5">
    <location>
        <begin position="256"/>
        <end position="279"/>
    </location>
</feature>
<keyword evidence="8" id="KW-1185">Reference proteome</keyword>
<evidence type="ECO:0000313" key="8">
    <source>
        <dbReference type="Proteomes" id="UP000070366"/>
    </source>
</evidence>
<evidence type="ECO:0000256" key="1">
    <source>
        <dbReference type="ARBA" id="ARBA00004141"/>
    </source>
</evidence>
<keyword evidence="5" id="KW-0813">Transport</keyword>
<keyword evidence="3 5" id="KW-1133">Transmembrane helix</keyword>
<keyword evidence="2 5" id="KW-0812">Transmembrane</keyword>
<dbReference type="InterPro" id="IPR051784">
    <property type="entry name" value="Nod_factor_ABC_transporter"/>
</dbReference>
<feature type="transmembrane region" description="Helical" evidence="5">
    <location>
        <begin position="58"/>
        <end position="80"/>
    </location>
</feature>
<evidence type="ECO:0000256" key="5">
    <source>
        <dbReference type="RuleBase" id="RU361157"/>
    </source>
</evidence>
<evidence type="ECO:0000256" key="4">
    <source>
        <dbReference type="ARBA" id="ARBA00023136"/>
    </source>
</evidence>
<keyword evidence="5" id="KW-1003">Cell membrane</keyword>
<comment type="caution">
    <text evidence="7">The sequence shown here is derived from an EMBL/GenBank/DDBJ whole genome shotgun (WGS) entry which is preliminary data.</text>
</comment>
<evidence type="ECO:0000256" key="3">
    <source>
        <dbReference type="ARBA" id="ARBA00022989"/>
    </source>
</evidence>
<dbReference type="InterPro" id="IPR000412">
    <property type="entry name" value="ABC_2_transport"/>
</dbReference>
<dbReference type="PIRSF" id="PIRSF006648">
    <property type="entry name" value="DrrB"/>
    <property type="match status" value="1"/>
</dbReference>
<dbReference type="GO" id="GO:0140359">
    <property type="term" value="F:ABC-type transporter activity"/>
    <property type="evidence" value="ECO:0007669"/>
    <property type="project" value="InterPro"/>
</dbReference>
<dbReference type="PANTHER" id="PTHR43229:SF2">
    <property type="entry name" value="NODULATION PROTEIN J"/>
    <property type="match status" value="1"/>
</dbReference>
<dbReference type="AlphaFoldDB" id="A0A136Q802"/>
<feature type="transmembrane region" description="Helical" evidence="5">
    <location>
        <begin position="144"/>
        <end position="165"/>
    </location>
</feature>
<feature type="transmembrane region" description="Helical" evidence="5">
    <location>
        <begin position="20"/>
        <end position="38"/>
    </location>
</feature>
<organism evidence="7 8">
    <name type="scientific">Christensenella minuta</name>
    <dbReference type="NCBI Taxonomy" id="626937"/>
    <lineage>
        <taxon>Bacteria</taxon>
        <taxon>Bacillati</taxon>
        <taxon>Bacillota</taxon>
        <taxon>Clostridia</taxon>
        <taxon>Christensenellales</taxon>
        <taxon>Christensenellaceae</taxon>
        <taxon>Christensenella</taxon>
    </lineage>
</organism>
<dbReference type="PROSITE" id="PS51012">
    <property type="entry name" value="ABC_TM2"/>
    <property type="match status" value="1"/>
</dbReference>
<dbReference type="STRING" id="626937.HMPREF3293_00336"/>
<dbReference type="InterPro" id="IPR013525">
    <property type="entry name" value="ABC2_TM"/>
</dbReference>
<keyword evidence="4 5" id="KW-0472">Membrane</keyword>
<evidence type="ECO:0000313" key="7">
    <source>
        <dbReference type="EMBL" id="KXK66790.1"/>
    </source>
</evidence>
<dbReference type="OrthoDB" id="162334at2"/>
<evidence type="ECO:0000256" key="2">
    <source>
        <dbReference type="ARBA" id="ARBA00022692"/>
    </source>
</evidence>
<dbReference type="RefSeq" id="WP_066523232.1">
    <property type="nucleotide sequence ID" value="NZ_CABMOF010000014.1"/>
</dbReference>
<proteinExistence type="inferred from homology"/>
<dbReference type="Proteomes" id="UP000070366">
    <property type="component" value="Unassembled WGS sequence"/>
</dbReference>
<accession>A0A136Q802</accession>
<evidence type="ECO:0000259" key="6">
    <source>
        <dbReference type="PROSITE" id="PS51012"/>
    </source>
</evidence>